<keyword evidence="2" id="KW-0479">Metal-binding</keyword>
<dbReference type="PROSITE" id="PS00028">
    <property type="entry name" value="ZINC_FINGER_C2H2_1"/>
    <property type="match status" value="2"/>
</dbReference>
<organism evidence="9 10">
    <name type="scientific">Meganyctiphanes norvegica</name>
    <name type="common">Northern krill</name>
    <name type="synonym">Thysanopoda norvegica</name>
    <dbReference type="NCBI Taxonomy" id="48144"/>
    <lineage>
        <taxon>Eukaryota</taxon>
        <taxon>Metazoa</taxon>
        <taxon>Ecdysozoa</taxon>
        <taxon>Arthropoda</taxon>
        <taxon>Crustacea</taxon>
        <taxon>Multicrustacea</taxon>
        <taxon>Malacostraca</taxon>
        <taxon>Eumalacostraca</taxon>
        <taxon>Eucarida</taxon>
        <taxon>Euphausiacea</taxon>
        <taxon>Euphausiidae</taxon>
        <taxon>Meganyctiphanes</taxon>
    </lineage>
</organism>
<evidence type="ECO:0000256" key="6">
    <source>
        <dbReference type="ARBA" id="ARBA00023242"/>
    </source>
</evidence>
<comment type="subcellular location">
    <subcellularLocation>
        <location evidence="1">Nucleus</location>
    </subcellularLocation>
</comment>
<reference evidence="9 10" key="1">
    <citation type="submission" date="2024-05" db="EMBL/GenBank/DDBJ databases">
        <authorList>
            <person name="Wallberg A."/>
        </authorList>
    </citation>
    <scope>NUCLEOTIDE SEQUENCE [LARGE SCALE GENOMIC DNA]</scope>
</reference>
<dbReference type="FunFam" id="3.30.160.60:FF:002343">
    <property type="entry name" value="Zinc finger protein 33A"/>
    <property type="match status" value="1"/>
</dbReference>
<dbReference type="AlphaFoldDB" id="A0AAV2QBQ3"/>
<dbReference type="PROSITE" id="PS50157">
    <property type="entry name" value="ZINC_FINGER_C2H2_2"/>
    <property type="match status" value="3"/>
</dbReference>
<feature type="domain" description="C2H2-type" evidence="8">
    <location>
        <begin position="116"/>
        <end position="138"/>
    </location>
</feature>
<evidence type="ECO:0000256" key="3">
    <source>
        <dbReference type="ARBA" id="ARBA00022737"/>
    </source>
</evidence>
<dbReference type="GO" id="GO:0006355">
    <property type="term" value="P:regulation of DNA-templated transcription"/>
    <property type="evidence" value="ECO:0007669"/>
    <property type="project" value="UniProtKB-ARBA"/>
</dbReference>
<keyword evidence="5" id="KW-0862">Zinc</keyword>
<dbReference type="Pfam" id="PF00096">
    <property type="entry name" value="zf-C2H2"/>
    <property type="match status" value="3"/>
</dbReference>
<feature type="non-terminal residue" evidence="9">
    <location>
        <position position="220"/>
    </location>
</feature>
<dbReference type="InterPro" id="IPR036236">
    <property type="entry name" value="Znf_C2H2_sf"/>
</dbReference>
<name>A0AAV2QBQ3_MEGNR</name>
<dbReference type="GO" id="GO:0008270">
    <property type="term" value="F:zinc ion binding"/>
    <property type="evidence" value="ECO:0007669"/>
    <property type="project" value="UniProtKB-KW"/>
</dbReference>
<evidence type="ECO:0000313" key="9">
    <source>
        <dbReference type="EMBL" id="CAL4074466.1"/>
    </source>
</evidence>
<keyword evidence="10" id="KW-1185">Reference proteome</keyword>
<dbReference type="Proteomes" id="UP001497623">
    <property type="component" value="Unassembled WGS sequence"/>
</dbReference>
<dbReference type="SMART" id="SM00355">
    <property type="entry name" value="ZnF_C2H2"/>
    <property type="match status" value="3"/>
</dbReference>
<dbReference type="InterPro" id="IPR013087">
    <property type="entry name" value="Znf_C2H2_type"/>
</dbReference>
<keyword evidence="3" id="KW-0677">Repeat</keyword>
<evidence type="ECO:0000256" key="7">
    <source>
        <dbReference type="PROSITE-ProRule" id="PRU00042"/>
    </source>
</evidence>
<evidence type="ECO:0000256" key="4">
    <source>
        <dbReference type="ARBA" id="ARBA00022771"/>
    </source>
</evidence>
<dbReference type="PANTHER" id="PTHR16515">
    <property type="entry name" value="PR DOMAIN ZINC FINGER PROTEIN"/>
    <property type="match status" value="1"/>
</dbReference>
<evidence type="ECO:0000313" key="10">
    <source>
        <dbReference type="Proteomes" id="UP001497623"/>
    </source>
</evidence>
<sequence>MSESSVKKTLGANFDQSIIFYKIANMNVDVEVSNTNENSINSEDSYHPRYMLQNSAYETVEVNGKCEIEVKEEPIQIQAVEIQFNKEIEIYEKPIAFKMESYHSKHDLTHAGKISYQCSFCSKSFSHTKQLYIHMSTHLIVAIQSLESHPPSVPVHTGIAIYECSPCDTVSKHRGHLNNHIRTHIGEKSYQCIKCDKAFSQNNHLKLHQRTHTGHKPYQC</sequence>
<keyword evidence="4 7" id="KW-0863">Zinc-finger</keyword>
<keyword evidence="6" id="KW-0539">Nucleus</keyword>
<feature type="domain" description="C2H2-type" evidence="8">
    <location>
        <begin position="162"/>
        <end position="189"/>
    </location>
</feature>
<proteinExistence type="predicted"/>
<dbReference type="GO" id="GO:0005634">
    <property type="term" value="C:nucleus"/>
    <property type="evidence" value="ECO:0007669"/>
    <property type="project" value="UniProtKB-SubCell"/>
</dbReference>
<evidence type="ECO:0000259" key="8">
    <source>
        <dbReference type="PROSITE" id="PS50157"/>
    </source>
</evidence>
<accession>A0AAV2QBQ3</accession>
<protein>
    <recommendedName>
        <fullName evidence="8">C2H2-type domain-containing protein</fullName>
    </recommendedName>
</protein>
<dbReference type="InterPro" id="IPR050331">
    <property type="entry name" value="Zinc_finger"/>
</dbReference>
<dbReference type="PANTHER" id="PTHR16515:SF66">
    <property type="entry name" value="C2H2-TYPE DOMAIN-CONTAINING PROTEIN"/>
    <property type="match status" value="1"/>
</dbReference>
<dbReference type="SUPFAM" id="SSF57667">
    <property type="entry name" value="beta-beta-alpha zinc fingers"/>
    <property type="match status" value="2"/>
</dbReference>
<comment type="caution">
    <text evidence="9">The sequence shown here is derived from an EMBL/GenBank/DDBJ whole genome shotgun (WGS) entry which is preliminary data.</text>
</comment>
<dbReference type="EMBL" id="CAXKWB010004616">
    <property type="protein sequence ID" value="CAL4074466.1"/>
    <property type="molecule type" value="Genomic_DNA"/>
</dbReference>
<evidence type="ECO:0000256" key="5">
    <source>
        <dbReference type="ARBA" id="ARBA00022833"/>
    </source>
</evidence>
<dbReference type="Gene3D" id="3.30.160.60">
    <property type="entry name" value="Classic Zinc Finger"/>
    <property type="match status" value="3"/>
</dbReference>
<evidence type="ECO:0000256" key="2">
    <source>
        <dbReference type="ARBA" id="ARBA00022723"/>
    </source>
</evidence>
<gene>
    <name evidence="9" type="ORF">MNOR_LOCUS9510</name>
</gene>
<feature type="domain" description="C2H2-type" evidence="8">
    <location>
        <begin position="190"/>
        <end position="217"/>
    </location>
</feature>
<evidence type="ECO:0000256" key="1">
    <source>
        <dbReference type="ARBA" id="ARBA00004123"/>
    </source>
</evidence>